<accession>A0A7X4K723</accession>
<keyword evidence="3" id="KW-1185">Reference proteome</keyword>
<comment type="caution">
    <text evidence="2">The sequence shown here is derived from an EMBL/GenBank/DDBJ whole genome shotgun (WGS) entry which is preliminary data.</text>
</comment>
<proteinExistence type="predicted"/>
<feature type="domain" description="Anti-sigma factor NepR" evidence="1">
    <location>
        <begin position="15"/>
        <end position="47"/>
    </location>
</feature>
<dbReference type="Pfam" id="PF18557">
    <property type="entry name" value="NepR"/>
    <property type="match status" value="1"/>
</dbReference>
<organism evidence="2 3">
    <name type="scientific">Novosphingobium silvae</name>
    <dbReference type="NCBI Taxonomy" id="2692619"/>
    <lineage>
        <taxon>Bacteria</taxon>
        <taxon>Pseudomonadati</taxon>
        <taxon>Pseudomonadota</taxon>
        <taxon>Alphaproteobacteria</taxon>
        <taxon>Sphingomonadales</taxon>
        <taxon>Sphingomonadaceae</taxon>
        <taxon>Novosphingobium</taxon>
    </lineage>
</organism>
<evidence type="ECO:0000313" key="3">
    <source>
        <dbReference type="Proteomes" id="UP000465810"/>
    </source>
</evidence>
<dbReference type="InterPro" id="IPR041649">
    <property type="entry name" value="NepR"/>
</dbReference>
<dbReference type="Proteomes" id="UP000465810">
    <property type="component" value="Unassembled WGS sequence"/>
</dbReference>
<protein>
    <recommendedName>
        <fullName evidence="1">Anti-sigma factor NepR domain-containing protein</fullName>
    </recommendedName>
</protein>
<dbReference type="AlphaFoldDB" id="A0A7X4K723"/>
<dbReference type="EMBL" id="WVTD01000004">
    <property type="protein sequence ID" value="MYL97720.1"/>
    <property type="molecule type" value="Genomic_DNA"/>
</dbReference>
<reference evidence="2 3" key="1">
    <citation type="submission" date="2019-12" db="EMBL/GenBank/DDBJ databases">
        <authorList>
            <person name="Feng G."/>
            <person name="Zhu H."/>
        </authorList>
    </citation>
    <scope>NUCLEOTIDE SEQUENCE [LARGE SCALE GENOMIC DNA]</scope>
    <source>
        <strain evidence="2 3">FGD1</strain>
    </source>
</reference>
<gene>
    <name evidence="2" type="ORF">GR702_08015</name>
</gene>
<evidence type="ECO:0000259" key="1">
    <source>
        <dbReference type="Pfam" id="PF18557"/>
    </source>
</evidence>
<evidence type="ECO:0000313" key="2">
    <source>
        <dbReference type="EMBL" id="MYL97720.1"/>
    </source>
</evidence>
<name>A0A7X4K723_9SPHN</name>
<sequence>MPGLPPEVRKDGEPGWAGGLRKLYNSVVEEPLPDSFKDLLKKLDDSDDA</sequence>